<organism evidence="1">
    <name type="scientific">Riptortus pedestris</name>
    <name type="common">Bean bug</name>
    <dbReference type="NCBI Taxonomy" id="329032"/>
    <lineage>
        <taxon>Eukaryota</taxon>
        <taxon>Metazoa</taxon>
        <taxon>Ecdysozoa</taxon>
        <taxon>Arthropoda</taxon>
        <taxon>Hexapoda</taxon>
        <taxon>Insecta</taxon>
        <taxon>Pterygota</taxon>
        <taxon>Neoptera</taxon>
        <taxon>Paraneoptera</taxon>
        <taxon>Hemiptera</taxon>
        <taxon>Heteroptera</taxon>
        <taxon>Panheteroptera</taxon>
        <taxon>Pentatomomorpha</taxon>
        <taxon>Coreoidea</taxon>
        <taxon>Alydidae</taxon>
        <taxon>Riptortus</taxon>
    </lineage>
</organism>
<dbReference type="PANTHER" id="PTHR19288:SF93">
    <property type="entry name" value="FI11325P-RELATED"/>
    <property type="match status" value="1"/>
</dbReference>
<dbReference type="GO" id="GO:0016791">
    <property type="term" value="F:phosphatase activity"/>
    <property type="evidence" value="ECO:0007669"/>
    <property type="project" value="TreeGrafter"/>
</dbReference>
<dbReference type="SUPFAM" id="SSF56784">
    <property type="entry name" value="HAD-like"/>
    <property type="match status" value="1"/>
</dbReference>
<dbReference type="PANTHER" id="PTHR19288">
    <property type="entry name" value="4-NITROPHENYLPHOSPHATASE-RELATED"/>
    <property type="match status" value="1"/>
</dbReference>
<dbReference type="InterPro" id="IPR036412">
    <property type="entry name" value="HAD-like_sf"/>
</dbReference>
<dbReference type="InterPro" id="IPR006357">
    <property type="entry name" value="HAD-SF_hydro_IIA"/>
</dbReference>
<accession>R4WED5</accession>
<dbReference type="Pfam" id="PF13344">
    <property type="entry name" value="Hydrolase_6"/>
    <property type="match status" value="1"/>
</dbReference>
<evidence type="ECO:0000313" key="1">
    <source>
        <dbReference type="EMBL" id="BAN21628.1"/>
    </source>
</evidence>
<sequence>MSAINLMSLTDDQKKDFLNSFDTLISDCDGVLWHGNVPVPGAIEVMNNIISLNKKRFFFTNNSTKTRLDLCKKFSSLGFSSSEDEILSTAWLSAKYMQNINFKKKVYVVGAPALEEELNSVGIRNFGVGPDYPKEDSSLDKK</sequence>
<dbReference type="Gene3D" id="3.40.50.1000">
    <property type="entry name" value="HAD superfamily/HAD-like"/>
    <property type="match status" value="2"/>
</dbReference>
<dbReference type="InterPro" id="IPR023214">
    <property type="entry name" value="HAD_sf"/>
</dbReference>
<proteinExistence type="evidence at transcript level"/>
<dbReference type="GO" id="GO:0005737">
    <property type="term" value="C:cytoplasm"/>
    <property type="evidence" value="ECO:0007669"/>
    <property type="project" value="TreeGrafter"/>
</dbReference>
<name>R4WED5_RIPPE</name>
<feature type="non-terminal residue" evidence="1">
    <location>
        <position position="142"/>
    </location>
</feature>
<protein>
    <submittedName>
        <fullName evidence="1">4-nitrophenylphosphatase</fullName>
    </submittedName>
</protein>
<dbReference type="EMBL" id="AK418481">
    <property type="protein sequence ID" value="BAN21628.1"/>
    <property type="molecule type" value="mRNA"/>
</dbReference>
<dbReference type="AlphaFoldDB" id="R4WED5"/>
<reference evidence="1" key="1">
    <citation type="journal article" date="2013" name="PLoS ONE">
        <title>Gene expression in gut symbiotic organ of stinkbug affected by extracellular bacterial symbiont.</title>
        <authorList>
            <person name="Futahashi R."/>
            <person name="Tanaka K."/>
            <person name="Tanahashi M."/>
            <person name="Nikoh N."/>
            <person name="Kikuchi Y."/>
            <person name="Lee B.L."/>
            <person name="Fukatsu T."/>
        </authorList>
    </citation>
    <scope>NUCLEOTIDE SEQUENCE</scope>
    <source>
        <tissue evidence="1">Midgut</tissue>
    </source>
</reference>